<dbReference type="InterPro" id="IPR023631">
    <property type="entry name" value="Amidase_dom"/>
</dbReference>
<evidence type="ECO:0000256" key="2">
    <source>
        <dbReference type="SAM" id="MobiDB-lite"/>
    </source>
</evidence>
<gene>
    <name evidence="4" type="ORF">FNH13_06340</name>
</gene>
<evidence type="ECO:0000259" key="3">
    <source>
        <dbReference type="Pfam" id="PF01425"/>
    </source>
</evidence>
<dbReference type="PANTHER" id="PTHR11895">
    <property type="entry name" value="TRANSAMIDASE"/>
    <property type="match status" value="1"/>
</dbReference>
<dbReference type="KEGG" id="orz:FNH13_06340"/>
<dbReference type="InterPro" id="IPR020556">
    <property type="entry name" value="Amidase_CS"/>
</dbReference>
<evidence type="ECO:0000256" key="1">
    <source>
        <dbReference type="ARBA" id="ARBA00009199"/>
    </source>
</evidence>
<dbReference type="InterPro" id="IPR036928">
    <property type="entry name" value="AS_sf"/>
</dbReference>
<dbReference type="Gene3D" id="3.90.1300.10">
    <property type="entry name" value="Amidase signature (AS) domain"/>
    <property type="match status" value="1"/>
</dbReference>
<dbReference type="PANTHER" id="PTHR11895:SF7">
    <property type="entry name" value="GLUTAMYL-TRNA(GLN) AMIDOTRANSFERASE SUBUNIT A, MITOCHONDRIAL"/>
    <property type="match status" value="1"/>
</dbReference>
<name>A0A516G904_9MICO</name>
<reference evidence="4 5" key="1">
    <citation type="submission" date="2019-07" db="EMBL/GenBank/DDBJ databases">
        <title>complete genome sequencing of Ornithinimicrobium sp. H23M54.</title>
        <authorList>
            <person name="Bae J.-W."/>
            <person name="Lee S.-Y."/>
        </authorList>
    </citation>
    <scope>NUCLEOTIDE SEQUENCE [LARGE SCALE GENOMIC DNA]</scope>
    <source>
        <strain evidence="4 5">H23M54</strain>
    </source>
</reference>
<sequence>MPDPSLVTRPVADLVAGFRRGDFSPVEVAEEALSRIEAHDESLHAFVEVTRDLALGQAREAADRYTAGDDAPLLGVPVSVKDAFHVAGLRTTIGSRVYENHISKADSGVVHRLRGAGAVFTGKTNTAEFGQSATTDNLLGPDTGNPWDPQRTPGGSSGGAAASVAAGFSTLAVGSDGGGSIRIPATFTGLFGFKPGIGECPDERGFRGMSDFVCPGPLARRVADARVMLGVLTDTSLSRGLTPKGLRVAYCPRPEGRPVDPGVATAVAAAAQALSALGHHVEEVDLPLAGWDDIFGPLVLEDEHRERGHLLQLAPDLLTRYERSSLRAAVDLDPAVVAEARRALPGYRQRISALFDTYDVLLTPTTATPAFPLGDRPRTIDGEAVSYLWGAFPFAAPFNVAGTPAASVPCGMVDGLPVGAQLVAARGAHALLLDLCEDLETALEFDQRPVLVRWSAQEVQTT</sequence>
<feature type="domain" description="Amidase" evidence="3">
    <location>
        <begin position="27"/>
        <end position="433"/>
    </location>
</feature>
<organism evidence="4 5">
    <name type="scientific">Ornithinimicrobium ciconiae</name>
    <dbReference type="NCBI Taxonomy" id="2594265"/>
    <lineage>
        <taxon>Bacteria</taxon>
        <taxon>Bacillati</taxon>
        <taxon>Actinomycetota</taxon>
        <taxon>Actinomycetes</taxon>
        <taxon>Micrococcales</taxon>
        <taxon>Ornithinimicrobiaceae</taxon>
        <taxon>Ornithinimicrobium</taxon>
    </lineage>
</organism>
<evidence type="ECO:0000313" key="4">
    <source>
        <dbReference type="EMBL" id="QDO88011.1"/>
    </source>
</evidence>
<protein>
    <submittedName>
        <fullName evidence="4">Amidase</fullName>
    </submittedName>
</protein>
<dbReference type="OrthoDB" id="182039at2"/>
<keyword evidence="5" id="KW-1185">Reference proteome</keyword>
<dbReference type="Pfam" id="PF01425">
    <property type="entry name" value="Amidase"/>
    <property type="match status" value="1"/>
</dbReference>
<dbReference type="InterPro" id="IPR000120">
    <property type="entry name" value="Amidase"/>
</dbReference>
<dbReference type="Proteomes" id="UP000315395">
    <property type="component" value="Chromosome"/>
</dbReference>
<dbReference type="GO" id="GO:0003824">
    <property type="term" value="F:catalytic activity"/>
    <property type="evidence" value="ECO:0007669"/>
    <property type="project" value="InterPro"/>
</dbReference>
<accession>A0A516G904</accession>
<dbReference type="PROSITE" id="PS00571">
    <property type="entry name" value="AMIDASES"/>
    <property type="match status" value="1"/>
</dbReference>
<evidence type="ECO:0000313" key="5">
    <source>
        <dbReference type="Proteomes" id="UP000315395"/>
    </source>
</evidence>
<comment type="similarity">
    <text evidence="1">Belongs to the amidase family.</text>
</comment>
<dbReference type="SUPFAM" id="SSF75304">
    <property type="entry name" value="Amidase signature (AS) enzymes"/>
    <property type="match status" value="1"/>
</dbReference>
<dbReference type="AlphaFoldDB" id="A0A516G904"/>
<proteinExistence type="inferred from homology"/>
<dbReference type="RefSeq" id="WP_143782686.1">
    <property type="nucleotide sequence ID" value="NZ_CP041616.1"/>
</dbReference>
<dbReference type="EMBL" id="CP041616">
    <property type="protein sequence ID" value="QDO88011.1"/>
    <property type="molecule type" value="Genomic_DNA"/>
</dbReference>
<feature type="region of interest" description="Disordered" evidence="2">
    <location>
        <begin position="130"/>
        <end position="160"/>
    </location>
</feature>